<dbReference type="Gene3D" id="3.90.1300.10">
    <property type="entry name" value="Amidase signature (AS) domain"/>
    <property type="match status" value="1"/>
</dbReference>
<evidence type="ECO:0000259" key="1">
    <source>
        <dbReference type="Pfam" id="PF01425"/>
    </source>
</evidence>
<evidence type="ECO:0000313" key="2">
    <source>
        <dbReference type="EMBL" id="MBP0441143.1"/>
    </source>
</evidence>
<dbReference type="Proteomes" id="UP000666240">
    <property type="component" value="Unassembled WGS sequence"/>
</dbReference>
<sequence>MTDIADRDASSLSAALATGDLSCVEVMAAFLDRIGGRNPAINAIVSLRQREDLLNEAAAADAALALGQSKGWLHGIPIAVKDLVDTAGLRSTHGSPIFADHVPKKDDLLAARLRAAGAIFIGKTNTPEWGLGSHSYNPVHGVTRNPYDHTRSAGGSSGGAAAALAARLVPVADGSDMMGSLRNPAAFCNVYGMRPSYGRVPADADGETFLHQLSTDGPMARSVSDLARLLDTLAGHNPEHPHSLPKAEAFAPHLSAKIKGRKIAWLGDWSGAYPIEPGILPLCEEALRVFDDMGAEVEPVSAPFPADALWQSWTVLRSFAVSGSLRAHWDNPAQRELLKPEAIYEIERGQRLTAQEIQAASALRSQWFAAAARVFDRFDALVLPSAQVFPFPAEWTWPRAINNQAMDSYHRWMEVVVPASLVGLPALNVPAGFSPTGLPMGMQLIGRRGNDLRLLQLGQAYHEATNWPERRPPVFDGQ</sequence>
<dbReference type="Pfam" id="PF01425">
    <property type="entry name" value="Amidase"/>
    <property type="match status" value="1"/>
</dbReference>
<comment type="caution">
    <text evidence="2">The sequence shown here is derived from an EMBL/GenBank/DDBJ whole genome shotgun (WGS) entry which is preliminary data.</text>
</comment>
<dbReference type="NCBIfam" id="NF005686">
    <property type="entry name" value="PRK07486.1"/>
    <property type="match status" value="1"/>
</dbReference>
<gene>
    <name evidence="2" type="ORF">J5Y06_21040</name>
</gene>
<dbReference type="InterPro" id="IPR023631">
    <property type="entry name" value="Amidase_dom"/>
</dbReference>
<dbReference type="GO" id="GO:0003824">
    <property type="term" value="F:catalytic activity"/>
    <property type="evidence" value="ECO:0007669"/>
    <property type="project" value="InterPro"/>
</dbReference>
<dbReference type="InterPro" id="IPR036928">
    <property type="entry name" value="AS_sf"/>
</dbReference>
<protein>
    <submittedName>
        <fullName evidence="2">Amidase</fullName>
    </submittedName>
</protein>
<dbReference type="AlphaFoldDB" id="A0A8J7R1N3"/>
<proteinExistence type="predicted"/>
<dbReference type="PANTHER" id="PTHR11895:SF76">
    <property type="entry name" value="INDOLEACETAMIDE HYDROLASE"/>
    <property type="match status" value="1"/>
</dbReference>
<accession>A0A8J7R1N3</accession>
<reference evidence="2" key="1">
    <citation type="submission" date="2021-03" db="EMBL/GenBank/DDBJ databases">
        <title>Genome sequencing and assembly of Tianweitania sediminis.</title>
        <authorList>
            <person name="Chhetri G."/>
        </authorList>
    </citation>
    <scope>NUCLEOTIDE SEQUENCE</scope>
    <source>
        <strain evidence="2">Z8</strain>
    </source>
</reference>
<name>A0A8J7R1N3_9HYPH</name>
<organism evidence="2 3">
    <name type="scientific">Tianweitania sediminis</name>
    <dbReference type="NCBI Taxonomy" id="1502156"/>
    <lineage>
        <taxon>Bacteria</taxon>
        <taxon>Pseudomonadati</taxon>
        <taxon>Pseudomonadota</taxon>
        <taxon>Alphaproteobacteria</taxon>
        <taxon>Hyphomicrobiales</taxon>
        <taxon>Phyllobacteriaceae</taxon>
        <taxon>Tianweitania</taxon>
    </lineage>
</organism>
<dbReference type="RefSeq" id="WP_209337171.1">
    <property type="nucleotide sequence ID" value="NZ_JAGIYY010000011.1"/>
</dbReference>
<dbReference type="EMBL" id="JAGIYY010000011">
    <property type="protein sequence ID" value="MBP0441143.1"/>
    <property type="molecule type" value="Genomic_DNA"/>
</dbReference>
<dbReference type="InterPro" id="IPR000120">
    <property type="entry name" value="Amidase"/>
</dbReference>
<feature type="domain" description="Amidase" evidence="1">
    <location>
        <begin position="25"/>
        <end position="455"/>
    </location>
</feature>
<dbReference type="SUPFAM" id="SSF75304">
    <property type="entry name" value="Amidase signature (AS) enzymes"/>
    <property type="match status" value="1"/>
</dbReference>
<evidence type="ECO:0000313" key="3">
    <source>
        <dbReference type="Proteomes" id="UP000666240"/>
    </source>
</evidence>
<keyword evidence="3" id="KW-1185">Reference proteome</keyword>
<dbReference type="PANTHER" id="PTHR11895">
    <property type="entry name" value="TRANSAMIDASE"/>
    <property type="match status" value="1"/>
</dbReference>